<dbReference type="InterPro" id="IPR004843">
    <property type="entry name" value="Calcineurin-like_PHP"/>
</dbReference>
<dbReference type="AlphaFoldDB" id="X1NQI3"/>
<dbReference type="Pfam" id="PF00149">
    <property type="entry name" value="Metallophos"/>
    <property type="match status" value="1"/>
</dbReference>
<proteinExistence type="predicted"/>
<organism evidence="2">
    <name type="scientific">marine sediment metagenome</name>
    <dbReference type="NCBI Taxonomy" id="412755"/>
    <lineage>
        <taxon>unclassified sequences</taxon>
        <taxon>metagenomes</taxon>
        <taxon>ecological metagenomes</taxon>
    </lineage>
</organism>
<dbReference type="InterPro" id="IPR029052">
    <property type="entry name" value="Metallo-depent_PP-like"/>
</dbReference>
<dbReference type="SUPFAM" id="SSF56300">
    <property type="entry name" value="Metallo-dependent phosphatases"/>
    <property type="match status" value="1"/>
</dbReference>
<accession>X1NQI3</accession>
<dbReference type="EMBL" id="BARV01014596">
    <property type="protein sequence ID" value="GAI20939.1"/>
    <property type="molecule type" value="Genomic_DNA"/>
</dbReference>
<gene>
    <name evidence="2" type="ORF">S06H3_25360</name>
</gene>
<dbReference type="PANTHER" id="PTHR37523:SF1">
    <property type="entry name" value="CALCINEURIN-LIKE PHOSPHOESTERASE DOMAIN-CONTAINING PROTEIN"/>
    <property type="match status" value="1"/>
</dbReference>
<name>X1NQI3_9ZZZZ</name>
<dbReference type="PANTHER" id="PTHR37523">
    <property type="entry name" value="METALLOPHOSPHOESTERASE"/>
    <property type="match status" value="1"/>
</dbReference>
<dbReference type="Gene3D" id="3.60.21.10">
    <property type="match status" value="1"/>
</dbReference>
<comment type="caution">
    <text evidence="2">The sequence shown here is derived from an EMBL/GenBank/DDBJ whole genome shotgun (WGS) entry which is preliminary data.</text>
</comment>
<dbReference type="GO" id="GO:0016787">
    <property type="term" value="F:hydrolase activity"/>
    <property type="evidence" value="ECO:0007669"/>
    <property type="project" value="InterPro"/>
</dbReference>
<evidence type="ECO:0000259" key="1">
    <source>
        <dbReference type="Pfam" id="PF00149"/>
    </source>
</evidence>
<feature type="domain" description="Calcineurin-like phosphoesterase" evidence="1">
    <location>
        <begin position="14"/>
        <end position="190"/>
    </location>
</feature>
<evidence type="ECO:0000313" key="2">
    <source>
        <dbReference type="EMBL" id="GAI20939.1"/>
    </source>
</evidence>
<reference evidence="2" key="1">
    <citation type="journal article" date="2014" name="Front. Microbiol.">
        <title>High frequency of phylogenetically diverse reductive dehalogenase-homologous genes in deep subseafloor sedimentary metagenomes.</title>
        <authorList>
            <person name="Kawai M."/>
            <person name="Futagami T."/>
            <person name="Toyoda A."/>
            <person name="Takaki Y."/>
            <person name="Nishi S."/>
            <person name="Hori S."/>
            <person name="Arai W."/>
            <person name="Tsubouchi T."/>
            <person name="Morono Y."/>
            <person name="Uchiyama I."/>
            <person name="Ito T."/>
            <person name="Fujiyama A."/>
            <person name="Inagaki F."/>
            <person name="Takami H."/>
        </authorList>
    </citation>
    <scope>NUCLEOTIDE SEQUENCE</scope>
    <source>
        <strain evidence="2">Expedition CK06-06</strain>
    </source>
</reference>
<protein>
    <recommendedName>
        <fullName evidence="1">Calcineurin-like phosphoesterase domain-containing protein</fullName>
    </recommendedName>
</protein>
<sequence>MKHTKKEKARKKKLRILAAGDIHGDTRLAARLAKKAAKEKVDLVVLCGDLTFAEISVEGIIGPFVKARKKVLLIPGNHETLATANFLAELYGPDVKNLHGYSLKTGDTGIFGCGSANIGLFRLQEKEIYDLLKKGFNRIRKTKKKIMVTHVHPSGTLMEKLTAMFPGSTGVRKAIMQLKPDIALCSHVHEAEGIEERIGKTRVINVGGKGKIIEI</sequence>